<evidence type="ECO:0000313" key="2">
    <source>
        <dbReference type="Proteomes" id="UP001162131"/>
    </source>
</evidence>
<keyword evidence="2" id="KW-1185">Reference proteome</keyword>
<dbReference type="EMBL" id="CAJZBQ010000011">
    <property type="protein sequence ID" value="CAG9313952.1"/>
    <property type="molecule type" value="Genomic_DNA"/>
</dbReference>
<sequence>MFTGDKRQVEPYDFLYYYSPSIPYDFPKERIPKNLCEKQLLLVFKCFLDYPKKSEDVRRARHCQKFSIEFNECKKRRDMDLYKEIRAWEEERVKNLKPELRAVYVNALKEEVSDLRSNFEQIPATDQNANKRWRINADILQTQWRIRYTEELLSKLVEQ</sequence>
<gene>
    <name evidence="1" type="ORF">BSTOLATCC_MIC9753</name>
</gene>
<proteinExistence type="predicted"/>
<organism evidence="1 2">
    <name type="scientific">Blepharisma stoltei</name>
    <dbReference type="NCBI Taxonomy" id="1481888"/>
    <lineage>
        <taxon>Eukaryota</taxon>
        <taxon>Sar</taxon>
        <taxon>Alveolata</taxon>
        <taxon>Ciliophora</taxon>
        <taxon>Postciliodesmatophora</taxon>
        <taxon>Heterotrichea</taxon>
        <taxon>Heterotrichida</taxon>
        <taxon>Blepharismidae</taxon>
        <taxon>Blepharisma</taxon>
    </lineage>
</organism>
<name>A0AAU9IHK5_9CILI</name>
<reference evidence="1" key="1">
    <citation type="submission" date="2021-09" db="EMBL/GenBank/DDBJ databases">
        <authorList>
            <consortium name="AG Swart"/>
            <person name="Singh M."/>
            <person name="Singh A."/>
            <person name="Seah K."/>
            <person name="Emmerich C."/>
        </authorList>
    </citation>
    <scope>NUCLEOTIDE SEQUENCE</scope>
    <source>
        <strain evidence="1">ATCC30299</strain>
    </source>
</reference>
<accession>A0AAU9IHK5</accession>
<comment type="caution">
    <text evidence="1">The sequence shown here is derived from an EMBL/GenBank/DDBJ whole genome shotgun (WGS) entry which is preliminary data.</text>
</comment>
<evidence type="ECO:0008006" key="3">
    <source>
        <dbReference type="Google" id="ProtNLM"/>
    </source>
</evidence>
<protein>
    <recommendedName>
        <fullName evidence="3">COX assembly mitochondrial protein</fullName>
    </recommendedName>
</protein>
<dbReference type="AlphaFoldDB" id="A0AAU9IHK5"/>
<evidence type="ECO:0000313" key="1">
    <source>
        <dbReference type="EMBL" id="CAG9313952.1"/>
    </source>
</evidence>
<dbReference type="Proteomes" id="UP001162131">
    <property type="component" value="Unassembled WGS sequence"/>
</dbReference>